<evidence type="ECO:0000313" key="2">
    <source>
        <dbReference type="Proteomes" id="UP000012040"/>
    </source>
</evidence>
<dbReference type="PATRIC" id="fig|1184267.3.peg.1613"/>
<reference evidence="1 2" key="1">
    <citation type="journal article" date="2013" name="ISME J.">
        <title>By their genes ye shall know them: genomic signatures of predatory bacteria.</title>
        <authorList>
            <person name="Pasternak Z."/>
            <person name="Pietrokovski S."/>
            <person name="Rotem O."/>
            <person name="Gophna U."/>
            <person name="Lurie-Weinberger M.N."/>
            <person name="Jurkevitch E."/>
        </authorList>
    </citation>
    <scope>NUCLEOTIDE SEQUENCE [LARGE SCALE GENOMIC DNA]</scope>
    <source>
        <strain evidence="1 2">JSS</strain>
    </source>
</reference>
<organism evidence="1 2">
    <name type="scientific">Pseudobdellovibrio exovorus JSS</name>
    <dbReference type="NCBI Taxonomy" id="1184267"/>
    <lineage>
        <taxon>Bacteria</taxon>
        <taxon>Pseudomonadati</taxon>
        <taxon>Bdellovibrionota</taxon>
        <taxon>Bdellovibrionia</taxon>
        <taxon>Bdellovibrionales</taxon>
        <taxon>Pseudobdellovibrionaceae</taxon>
        <taxon>Pseudobdellovibrio</taxon>
    </lineage>
</organism>
<protein>
    <submittedName>
        <fullName evidence="1">Uncharacterized protein</fullName>
    </submittedName>
</protein>
<gene>
    <name evidence="1" type="ORF">A11Q_1594</name>
</gene>
<name>M4VBE8_9BACT</name>
<dbReference type="eggNOG" id="ENOG5032IXQ">
    <property type="taxonomic scope" value="Bacteria"/>
</dbReference>
<dbReference type="STRING" id="1184267.A11Q_1594"/>
<proteinExistence type="predicted"/>
<evidence type="ECO:0000313" key="1">
    <source>
        <dbReference type="EMBL" id="AGH95810.1"/>
    </source>
</evidence>
<accession>M4VBE8</accession>
<dbReference type="InterPro" id="IPR036986">
    <property type="entry name" value="S4_RNA-bd_sf"/>
</dbReference>
<sequence>MKDNIPPQPANSFRITLELFRAEKRLDNVLLLAIKQQNENLDLREISRSAYKELFNEGKIQIKGQKARPSSAVAKGITYVDILGFKQKRS</sequence>
<dbReference type="HOGENOM" id="CLU_2526550_0_0_7"/>
<keyword evidence="2" id="KW-1185">Reference proteome</keyword>
<dbReference type="EMBL" id="CP003537">
    <property type="protein sequence ID" value="AGH95810.1"/>
    <property type="molecule type" value="Genomic_DNA"/>
</dbReference>
<dbReference type="RefSeq" id="WP_015470300.1">
    <property type="nucleotide sequence ID" value="NC_020813.1"/>
</dbReference>
<dbReference type="GO" id="GO:0003723">
    <property type="term" value="F:RNA binding"/>
    <property type="evidence" value="ECO:0007669"/>
    <property type="project" value="InterPro"/>
</dbReference>
<dbReference type="KEGG" id="bex:A11Q_1594"/>
<dbReference type="OrthoDB" id="5295599at2"/>
<dbReference type="AlphaFoldDB" id="M4VBE8"/>
<dbReference type="Proteomes" id="UP000012040">
    <property type="component" value="Chromosome"/>
</dbReference>
<dbReference type="Gene3D" id="3.10.290.10">
    <property type="entry name" value="RNA-binding S4 domain"/>
    <property type="match status" value="1"/>
</dbReference>